<comment type="caution">
    <text evidence="4">The sequence shown here is derived from an EMBL/GenBank/DDBJ whole genome shotgun (WGS) entry which is preliminary data.</text>
</comment>
<dbReference type="Proteomes" id="UP000681967">
    <property type="component" value="Unassembled WGS sequence"/>
</dbReference>
<dbReference type="GO" id="GO:0016020">
    <property type="term" value="C:membrane"/>
    <property type="evidence" value="ECO:0007669"/>
    <property type="project" value="TreeGrafter"/>
</dbReference>
<keyword evidence="1" id="KW-0547">Nucleotide-binding</keyword>
<protein>
    <recommendedName>
        <fullName evidence="3">ABC transporter domain-containing protein</fullName>
    </recommendedName>
</protein>
<dbReference type="GO" id="GO:0016887">
    <property type="term" value="F:ATP hydrolysis activity"/>
    <property type="evidence" value="ECO:0007669"/>
    <property type="project" value="InterPro"/>
</dbReference>
<evidence type="ECO:0000313" key="5">
    <source>
        <dbReference type="EMBL" id="CAF4143008.1"/>
    </source>
</evidence>
<keyword evidence="2" id="KW-0067">ATP-binding</keyword>
<dbReference type="Proteomes" id="UP000676336">
    <property type="component" value="Unassembled WGS sequence"/>
</dbReference>
<dbReference type="PANTHER" id="PTHR24223">
    <property type="entry name" value="ATP-BINDING CASSETTE SUB-FAMILY C"/>
    <property type="match status" value="1"/>
</dbReference>
<dbReference type="EMBL" id="CAJOBJ010008966">
    <property type="protein sequence ID" value="CAF4125961.1"/>
    <property type="molecule type" value="Genomic_DNA"/>
</dbReference>
<dbReference type="Proteomes" id="UP000681720">
    <property type="component" value="Unassembled WGS sequence"/>
</dbReference>
<dbReference type="InterPro" id="IPR050173">
    <property type="entry name" value="ABC_transporter_C-like"/>
</dbReference>
<dbReference type="InterPro" id="IPR003439">
    <property type="entry name" value="ABC_transporter-like_ATP-bd"/>
</dbReference>
<dbReference type="EMBL" id="CAJOBH010012332">
    <property type="protein sequence ID" value="CAF4168716.1"/>
    <property type="molecule type" value="Genomic_DNA"/>
</dbReference>
<reference evidence="4" key="1">
    <citation type="submission" date="2021-02" db="EMBL/GenBank/DDBJ databases">
        <authorList>
            <person name="Nowell W R."/>
        </authorList>
    </citation>
    <scope>NUCLEOTIDE SEQUENCE</scope>
</reference>
<evidence type="ECO:0000259" key="3">
    <source>
        <dbReference type="Pfam" id="PF00005"/>
    </source>
</evidence>
<dbReference type="FunFam" id="3.40.50.300:FF:003492">
    <property type="entry name" value="AGAP012735-PA"/>
    <property type="match status" value="1"/>
</dbReference>
<evidence type="ECO:0000313" key="7">
    <source>
        <dbReference type="Proteomes" id="UP000681720"/>
    </source>
</evidence>
<proteinExistence type="predicted"/>
<name>A0A8S2QWN5_9BILA</name>
<dbReference type="EMBL" id="CAJOBI010009654">
    <property type="protein sequence ID" value="CAF4143008.1"/>
    <property type="molecule type" value="Genomic_DNA"/>
</dbReference>
<evidence type="ECO:0000256" key="2">
    <source>
        <dbReference type="ARBA" id="ARBA00022840"/>
    </source>
</evidence>
<accession>A0A8S2QWN5</accession>
<dbReference type="GO" id="GO:0042626">
    <property type="term" value="F:ATPase-coupled transmembrane transporter activity"/>
    <property type="evidence" value="ECO:0007669"/>
    <property type="project" value="TreeGrafter"/>
</dbReference>
<feature type="non-terminal residue" evidence="4">
    <location>
        <position position="1"/>
    </location>
</feature>
<evidence type="ECO:0000256" key="1">
    <source>
        <dbReference type="ARBA" id="ARBA00022741"/>
    </source>
</evidence>
<organism evidence="4 7">
    <name type="scientific">Rotaria magnacalcarata</name>
    <dbReference type="NCBI Taxonomy" id="392030"/>
    <lineage>
        <taxon>Eukaryota</taxon>
        <taxon>Metazoa</taxon>
        <taxon>Spiralia</taxon>
        <taxon>Gnathifera</taxon>
        <taxon>Rotifera</taxon>
        <taxon>Eurotatoria</taxon>
        <taxon>Bdelloidea</taxon>
        <taxon>Philodinida</taxon>
        <taxon>Philodinidae</taxon>
        <taxon>Rotaria</taxon>
    </lineage>
</organism>
<feature type="domain" description="ABC transporter" evidence="3">
    <location>
        <begin position="8"/>
        <end position="44"/>
    </location>
</feature>
<dbReference type="GO" id="GO:0005524">
    <property type="term" value="F:ATP binding"/>
    <property type="evidence" value="ECO:0007669"/>
    <property type="project" value="UniProtKB-KW"/>
</dbReference>
<sequence length="127" mass="13973">LNDGLSHLLTEGGENLSSGERQLLCMARALLRKSKIFVLDEATAAIDMETDRLIQMTIRTAFKNATVLTIAHRLHTILDSTKILVLSAGRVKEYDEPGRLAANPTSAFAKLLRDANINLNTTNPMLQ</sequence>
<dbReference type="SUPFAM" id="SSF52540">
    <property type="entry name" value="P-loop containing nucleoside triphosphate hydrolases"/>
    <property type="match status" value="1"/>
</dbReference>
<dbReference type="InterPro" id="IPR027417">
    <property type="entry name" value="P-loop_NTPase"/>
</dbReference>
<gene>
    <name evidence="6" type="ORF">BYL167_LOCUS22307</name>
    <name evidence="4" type="ORF">GIL414_LOCUS18283</name>
    <name evidence="5" type="ORF">SMN809_LOCUS19349</name>
</gene>
<dbReference type="Pfam" id="PF00005">
    <property type="entry name" value="ABC_tran"/>
    <property type="match status" value="1"/>
</dbReference>
<evidence type="ECO:0000313" key="4">
    <source>
        <dbReference type="EMBL" id="CAF4125961.1"/>
    </source>
</evidence>
<dbReference type="Gene3D" id="3.40.50.300">
    <property type="entry name" value="P-loop containing nucleotide triphosphate hydrolases"/>
    <property type="match status" value="1"/>
</dbReference>
<evidence type="ECO:0000313" key="6">
    <source>
        <dbReference type="EMBL" id="CAF4168716.1"/>
    </source>
</evidence>
<dbReference type="AlphaFoldDB" id="A0A8S2QWN5"/>